<organism evidence="4 5">
    <name type="scientific">Streptomyces axinellae</name>
    <dbReference type="NCBI Taxonomy" id="552788"/>
    <lineage>
        <taxon>Bacteria</taxon>
        <taxon>Bacillati</taxon>
        <taxon>Actinomycetota</taxon>
        <taxon>Actinomycetes</taxon>
        <taxon>Kitasatosporales</taxon>
        <taxon>Streptomycetaceae</taxon>
        <taxon>Streptomyces</taxon>
    </lineage>
</organism>
<evidence type="ECO:0000313" key="4">
    <source>
        <dbReference type="EMBL" id="GAA2632366.1"/>
    </source>
</evidence>
<evidence type="ECO:0000313" key="5">
    <source>
        <dbReference type="Proteomes" id="UP001501447"/>
    </source>
</evidence>
<dbReference type="EMBL" id="BAAARJ010000021">
    <property type="protein sequence ID" value="GAA2632366.1"/>
    <property type="molecule type" value="Genomic_DNA"/>
</dbReference>
<comment type="caution">
    <text evidence="4">The sequence shown here is derived from an EMBL/GenBank/DDBJ whole genome shotgun (WGS) entry which is preliminary data.</text>
</comment>
<evidence type="ECO:0000259" key="3">
    <source>
        <dbReference type="Pfam" id="PF00582"/>
    </source>
</evidence>
<dbReference type="SUPFAM" id="SSF52402">
    <property type="entry name" value="Adenine nucleotide alpha hydrolases-like"/>
    <property type="match status" value="1"/>
</dbReference>
<dbReference type="InterPro" id="IPR014729">
    <property type="entry name" value="Rossmann-like_a/b/a_fold"/>
</dbReference>
<dbReference type="InterPro" id="IPR006016">
    <property type="entry name" value="UspA"/>
</dbReference>
<keyword evidence="5" id="KW-1185">Reference proteome</keyword>
<dbReference type="Pfam" id="PF00582">
    <property type="entry name" value="Usp"/>
    <property type="match status" value="1"/>
</dbReference>
<evidence type="ECO:0000256" key="2">
    <source>
        <dbReference type="SAM" id="MobiDB-lite"/>
    </source>
</evidence>
<dbReference type="PRINTS" id="PR01438">
    <property type="entry name" value="UNVRSLSTRESS"/>
</dbReference>
<dbReference type="InterPro" id="IPR006015">
    <property type="entry name" value="Universal_stress_UspA"/>
</dbReference>
<feature type="region of interest" description="Disordered" evidence="2">
    <location>
        <begin position="1"/>
        <end position="24"/>
    </location>
</feature>
<evidence type="ECO:0000256" key="1">
    <source>
        <dbReference type="ARBA" id="ARBA00008791"/>
    </source>
</evidence>
<gene>
    <name evidence="4" type="ORF">GCM10009863_55460</name>
</gene>
<feature type="compositionally biased region" description="Basic and acidic residues" evidence="2">
    <location>
        <begin position="10"/>
        <end position="24"/>
    </location>
</feature>
<protein>
    <recommendedName>
        <fullName evidence="3">UspA domain-containing protein</fullName>
    </recommendedName>
</protein>
<accession>A0ABN3QQU9</accession>
<dbReference type="RefSeq" id="WP_344569624.1">
    <property type="nucleotide sequence ID" value="NZ_BAAARJ010000021.1"/>
</dbReference>
<sequence length="192" mass="20692">MSASGGMDKTGPEEHGCCAEPRPERPRLVVGVSGSLASLAALREAAGEARRTGGTLLAVIAWAPPEGERAYLRRPDRDWARHWQRVAHARLERAFEEAFGGTPPGIRVHKRVVRDLPWRALRAAADRSGDRLVLGSRGTGRGRRPAGPTVRRVLAHPPCPVLTVPAPDTPRGVRSALRRVTVEDFSLAGSTA</sequence>
<dbReference type="CDD" id="cd00293">
    <property type="entry name" value="USP-like"/>
    <property type="match status" value="1"/>
</dbReference>
<comment type="similarity">
    <text evidence="1">Belongs to the universal stress protein A family.</text>
</comment>
<feature type="domain" description="UspA" evidence="3">
    <location>
        <begin position="27"/>
        <end position="165"/>
    </location>
</feature>
<reference evidence="5" key="1">
    <citation type="journal article" date="2019" name="Int. J. Syst. Evol. Microbiol.">
        <title>The Global Catalogue of Microorganisms (GCM) 10K type strain sequencing project: providing services to taxonomists for standard genome sequencing and annotation.</title>
        <authorList>
            <consortium name="The Broad Institute Genomics Platform"/>
            <consortium name="The Broad Institute Genome Sequencing Center for Infectious Disease"/>
            <person name="Wu L."/>
            <person name="Ma J."/>
        </authorList>
    </citation>
    <scope>NUCLEOTIDE SEQUENCE [LARGE SCALE GENOMIC DNA]</scope>
    <source>
        <strain evidence="5">JCM 16373</strain>
    </source>
</reference>
<proteinExistence type="inferred from homology"/>
<dbReference type="Gene3D" id="3.40.50.620">
    <property type="entry name" value="HUPs"/>
    <property type="match status" value="1"/>
</dbReference>
<dbReference type="Proteomes" id="UP001501447">
    <property type="component" value="Unassembled WGS sequence"/>
</dbReference>
<name>A0ABN3QQU9_9ACTN</name>